<evidence type="ECO:0000256" key="3">
    <source>
        <dbReference type="ARBA" id="ARBA00023316"/>
    </source>
</evidence>
<dbReference type="UniPathway" id="UPA00219"/>
<keyword evidence="2 4" id="KW-0436">Ligase</keyword>
<dbReference type="RefSeq" id="WP_185662045.1">
    <property type="nucleotide sequence ID" value="NZ_CAWPOO010000013.1"/>
</dbReference>
<feature type="active site" evidence="5">
    <location>
        <position position="275"/>
    </location>
</feature>
<reference evidence="9 10" key="1">
    <citation type="submission" date="2020-07" db="EMBL/GenBank/DDBJ databases">
        <authorList>
            <person name="Feng X."/>
        </authorList>
    </citation>
    <scope>NUCLEOTIDE SEQUENCE [LARGE SCALE GENOMIC DNA]</scope>
    <source>
        <strain evidence="9 10">JCM23202</strain>
    </source>
</reference>
<dbReference type="Gene3D" id="3.30.1490.20">
    <property type="entry name" value="ATP-grasp fold, A domain"/>
    <property type="match status" value="1"/>
</dbReference>
<dbReference type="EMBL" id="JACHVC010000013">
    <property type="protein sequence ID" value="MBC2608194.1"/>
    <property type="molecule type" value="Genomic_DNA"/>
</dbReference>
<dbReference type="SUPFAM" id="SSF52440">
    <property type="entry name" value="PreATP-grasp domain"/>
    <property type="match status" value="1"/>
</dbReference>
<organism evidence="9 10">
    <name type="scientific">Pelagicoccus albus</name>
    <dbReference type="NCBI Taxonomy" id="415222"/>
    <lineage>
        <taxon>Bacteria</taxon>
        <taxon>Pseudomonadati</taxon>
        <taxon>Verrucomicrobiota</taxon>
        <taxon>Opitutia</taxon>
        <taxon>Puniceicoccales</taxon>
        <taxon>Pelagicoccaceae</taxon>
        <taxon>Pelagicoccus</taxon>
    </lineage>
</organism>
<keyword evidence="6" id="KW-0460">Magnesium</keyword>
<dbReference type="GO" id="GO:0046872">
    <property type="term" value="F:metal ion binding"/>
    <property type="evidence" value="ECO:0007669"/>
    <property type="project" value="UniProtKB-KW"/>
</dbReference>
<dbReference type="Gene3D" id="3.30.470.20">
    <property type="entry name" value="ATP-grasp fold, B domain"/>
    <property type="match status" value="1"/>
</dbReference>
<evidence type="ECO:0000256" key="1">
    <source>
        <dbReference type="ARBA" id="ARBA00010871"/>
    </source>
</evidence>
<evidence type="ECO:0000256" key="2">
    <source>
        <dbReference type="ARBA" id="ARBA00022598"/>
    </source>
</evidence>
<comment type="catalytic activity">
    <reaction evidence="4">
        <text>2 D-alanine + ATP = D-alanyl-D-alanine + ADP + phosphate + H(+)</text>
        <dbReference type="Rhea" id="RHEA:11224"/>
        <dbReference type="ChEBI" id="CHEBI:15378"/>
        <dbReference type="ChEBI" id="CHEBI:30616"/>
        <dbReference type="ChEBI" id="CHEBI:43474"/>
        <dbReference type="ChEBI" id="CHEBI:57416"/>
        <dbReference type="ChEBI" id="CHEBI:57822"/>
        <dbReference type="ChEBI" id="CHEBI:456216"/>
        <dbReference type="EC" id="6.3.2.4"/>
    </reaction>
</comment>
<dbReference type="GO" id="GO:0009252">
    <property type="term" value="P:peptidoglycan biosynthetic process"/>
    <property type="evidence" value="ECO:0007669"/>
    <property type="project" value="UniProtKB-UniRule"/>
</dbReference>
<feature type="binding site" evidence="6">
    <location>
        <position position="266"/>
    </location>
    <ligand>
        <name>Mg(2+)</name>
        <dbReference type="ChEBI" id="CHEBI:18420"/>
        <label>2</label>
    </ligand>
</feature>
<comment type="subcellular location">
    <subcellularLocation>
        <location evidence="4">Cytoplasm</location>
    </subcellularLocation>
</comment>
<evidence type="ECO:0000256" key="6">
    <source>
        <dbReference type="PIRSR" id="PIRSR039102-3"/>
    </source>
</evidence>
<dbReference type="PANTHER" id="PTHR23132">
    <property type="entry name" value="D-ALANINE--D-ALANINE LIGASE"/>
    <property type="match status" value="1"/>
</dbReference>
<dbReference type="GO" id="GO:0008716">
    <property type="term" value="F:D-alanine-D-alanine ligase activity"/>
    <property type="evidence" value="ECO:0007669"/>
    <property type="project" value="UniProtKB-UniRule"/>
</dbReference>
<keyword evidence="3 4" id="KW-0961">Cell wall biogenesis/degradation</keyword>
<dbReference type="GO" id="GO:0005737">
    <property type="term" value="C:cytoplasm"/>
    <property type="evidence" value="ECO:0007669"/>
    <property type="project" value="UniProtKB-SubCell"/>
</dbReference>
<keyword evidence="4" id="KW-0133">Cell shape</keyword>
<dbReference type="InterPro" id="IPR011095">
    <property type="entry name" value="Dala_Dala_lig_C"/>
</dbReference>
<evidence type="ECO:0000259" key="8">
    <source>
        <dbReference type="PROSITE" id="PS50975"/>
    </source>
</evidence>
<evidence type="ECO:0000313" key="9">
    <source>
        <dbReference type="EMBL" id="MBC2608194.1"/>
    </source>
</evidence>
<feature type="binding site" evidence="6">
    <location>
        <position position="251"/>
    </location>
    <ligand>
        <name>Mg(2+)</name>
        <dbReference type="ChEBI" id="CHEBI:18420"/>
        <label>1</label>
    </ligand>
</feature>
<feature type="active site" evidence="5">
    <location>
        <position position="16"/>
    </location>
</feature>
<keyword evidence="7" id="KW-0547">Nucleotide-binding</keyword>
<evidence type="ECO:0000256" key="5">
    <source>
        <dbReference type="PIRSR" id="PIRSR039102-1"/>
    </source>
</evidence>
<comment type="similarity">
    <text evidence="1 4">Belongs to the D-alanine--D-alanine ligase family.</text>
</comment>
<sequence>MKDFRIAVLLGGTSDEREVSLGSGKAAAAALSKFFDVDVFDIQSTEHLPEGLDPSRHVVFSTLHGSFGEDGTAQKLMDDAGVFYAGCDEASSRLTFDKVATKRMLSEAEVPVTDDLVFEGGKLPSVDAVVSRLGSSVVIKPVDQGSSVGLMFASTEEQIEASLKNCLKGRWLIEPRVVGREVTVGILHNKAMGVVEIRPKSGQFDFTSKYTKGLTEYIAPAELSDELSERIRNLATIAFEACNCRDFARIDCMIDADENLFFLEINTLPGLKETSLLPMSASVCGYNFDELVQKLVEPAILRYKSR</sequence>
<feature type="binding site" evidence="6">
    <location>
        <position position="264"/>
    </location>
    <ligand>
        <name>Mg(2+)</name>
        <dbReference type="ChEBI" id="CHEBI:18420"/>
        <label>1</label>
    </ligand>
</feature>
<feature type="binding site" evidence="6">
    <location>
        <position position="264"/>
    </location>
    <ligand>
        <name>Mg(2+)</name>
        <dbReference type="ChEBI" id="CHEBI:18420"/>
        <label>2</label>
    </ligand>
</feature>
<dbReference type="Pfam" id="PF07478">
    <property type="entry name" value="Dala_Dala_lig_C"/>
    <property type="match status" value="1"/>
</dbReference>
<dbReference type="HAMAP" id="MF_00047">
    <property type="entry name" value="Dala_Dala_lig"/>
    <property type="match status" value="1"/>
</dbReference>
<comment type="function">
    <text evidence="4">Cell wall formation.</text>
</comment>
<keyword evidence="6" id="KW-0479">Metal-binding</keyword>
<dbReference type="GO" id="GO:0005524">
    <property type="term" value="F:ATP binding"/>
    <property type="evidence" value="ECO:0007669"/>
    <property type="project" value="UniProtKB-UniRule"/>
</dbReference>
<dbReference type="InterPro" id="IPR005905">
    <property type="entry name" value="D_ala_D_ala"/>
</dbReference>
<proteinExistence type="inferred from homology"/>
<dbReference type="NCBIfam" id="NF002378">
    <property type="entry name" value="PRK01372.1"/>
    <property type="match status" value="1"/>
</dbReference>
<dbReference type="PROSITE" id="PS50975">
    <property type="entry name" value="ATP_GRASP"/>
    <property type="match status" value="1"/>
</dbReference>
<dbReference type="InterPro" id="IPR016185">
    <property type="entry name" value="PreATP-grasp_dom_sf"/>
</dbReference>
<keyword evidence="6" id="KW-0464">Manganese</keyword>
<dbReference type="SUPFAM" id="SSF56059">
    <property type="entry name" value="Glutathione synthetase ATP-binding domain-like"/>
    <property type="match status" value="1"/>
</dbReference>
<accession>A0A7X1EA70</accession>
<dbReference type="PANTHER" id="PTHR23132:SF23">
    <property type="entry name" value="D-ALANINE--D-ALANINE LIGASE B"/>
    <property type="match status" value="1"/>
</dbReference>
<dbReference type="InterPro" id="IPR011761">
    <property type="entry name" value="ATP-grasp"/>
</dbReference>
<protein>
    <recommendedName>
        <fullName evidence="4">D-alanine--D-alanine ligase</fullName>
        <ecNumber evidence="4">6.3.2.4</ecNumber>
    </recommendedName>
    <alternativeName>
        <fullName evidence="4">D-Ala-D-Ala ligase</fullName>
    </alternativeName>
    <alternativeName>
        <fullName evidence="4">D-alanylalanine synthetase</fullName>
    </alternativeName>
</protein>
<comment type="pathway">
    <text evidence="4">Cell wall biogenesis; peptidoglycan biosynthesis.</text>
</comment>
<evidence type="ECO:0000256" key="4">
    <source>
        <dbReference type="HAMAP-Rule" id="MF_00047"/>
    </source>
</evidence>
<dbReference type="GO" id="GO:0008360">
    <property type="term" value="P:regulation of cell shape"/>
    <property type="evidence" value="ECO:0007669"/>
    <property type="project" value="UniProtKB-KW"/>
</dbReference>
<dbReference type="InterPro" id="IPR013815">
    <property type="entry name" value="ATP_grasp_subdomain_1"/>
</dbReference>
<dbReference type="AlphaFoldDB" id="A0A7X1EA70"/>
<evidence type="ECO:0000313" key="10">
    <source>
        <dbReference type="Proteomes" id="UP000526501"/>
    </source>
</evidence>
<dbReference type="GO" id="GO:0071555">
    <property type="term" value="P:cell wall organization"/>
    <property type="evidence" value="ECO:0007669"/>
    <property type="project" value="UniProtKB-KW"/>
</dbReference>
<keyword evidence="4" id="KW-0963">Cytoplasm</keyword>
<keyword evidence="7" id="KW-0067">ATP-binding</keyword>
<dbReference type="Proteomes" id="UP000526501">
    <property type="component" value="Unassembled WGS sequence"/>
</dbReference>
<comment type="cofactor">
    <cofactor evidence="6">
        <name>Mg(2+)</name>
        <dbReference type="ChEBI" id="CHEBI:18420"/>
    </cofactor>
    <cofactor evidence="6">
        <name>Mn(2+)</name>
        <dbReference type="ChEBI" id="CHEBI:29035"/>
    </cofactor>
    <text evidence="6">Binds 2 magnesium or manganese ions per subunit.</text>
</comment>
<keyword evidence="10" id="KW-1185">Reference proteome</keyword>
<comment type="caution">
    <text evidence="9">The sequence shown here is derived from an EMBL/GenBank/DDBJ whole genome shotgun (WGS) entry which is preliminary data.</text>
</comment>
<feature type="domain" description="ATP-grasp" evidence="8">
    <location>
        <begin position="102"/>
        <end position="297"/>
    </location>
</feature>
<name>A0A7X1EA70_9BACT</name>
<evidence type="ECO:0000256" key="7">
    <source>
        <dbReference type="PROSITE-ProRule" id="PRU00409"/>
    </source>
</evidence>
<dbReference type="EC" id="6.3.2.4" evidence="4"/>
<gene>
    <name evidence="4" type="primary">ddl</name>
    <name evidence="9" type="ORF">H5P27_19215</name>
</gene>
<keyword evidence="4" id="KW-0573">Peptidoglycan synthesis</keyword>
<dbReference type="Gene3D" id="3.40.50.20">
    <property type="match status" value="1"/>
</dbReference>
<dbReference type="PIRSF" id="PIRSF039102">
    <property type="entry name" value="Ddl/VanB"/>
    <property type="match status" value="1"/>
</dbReference>
<feature type="active site" evidence="5">
    <location>
        <position position="146"/>
    </location>
</feature>